<dbReference type="InterPro" id="IPR008972">
    <property type="entry name" value="Cupredoxin"/>
</dbReference>
<dbReference type="AlphaFoldDB" id="A0A5P8N8V5"/>
<comment type="similarity">
    <text evidence="1">Belongs to the multicopper oxidase family.</text>
</comment>
<keyword evidence="8" id="KW-0325">Glycoprotein</keyword>
<keyword evidence="5" id="KW-0560">Oxidoreductase</keyword>
<dbReference type="InterPro" id="IPR011707">
    <property type="entry name" value="Cu-oxidase-like_N"/>
</dbReference>
<dbReference type="InterPro" id="IPR045087">
    <property type="entry name" value="Cu-oxidase_fam"/>
</dbReference>
<dbReference type="InterPro" id="IPR002355">
    <property type="entry name" value="Cu_oxidase_Cu_BS"/>
</dbReference>
<dbReference type="EMBL" id="MK890735">
    <property type="protein sequence ID" value="QFR37240.1"/>
    <property type="molecule type" value="Genomic_DNA"/>
</dbReference>
<evidence type="ECO:0000256" key="3">
    <source>
        <dbReference type="ARBA" id="ARBA00022723"/>
    </source>
</evidence>
<evidence type="ECO:0000256" key="7">
    <source>
        <dbReference type="ARBA" id="ARBA00023065"/>
    </source>
</evidence>
<dbReference type="PROSITE" id="PS00079">
    <property type="entry name" value="MULTICOPPER_OXIDASE1"/>
    <property type="match status" value="1"/>
</dbReference>
<organism evidence="13">
    <name type="scientific">Cyberlindnera americana</name>
    <dbReference type="NCBI Taxonomy" id="36016"/>
    <lineage>
        <taxon>Eukaryota</taxon>
        <taxon>Fungi</taxon>
        <taxon>Dikarya</taxon>
        <taxon>Ascomycota</taxon>
        <taxon>Saccharomycotina</taxon>
        <taxon>Saccharomycetes</taxon>
        <taxon>Phaffomycetales</taxon>
        <taxon>Phaffomycetaceae</taxon>
        <taxon>Cyberlindnera</taxon>
    </lineage>
</organism>
<feature type="signal peptide" evidence="9">
    <location>
        <begin position="1"/>
        <end position="15"/>
    </location>
</feature>
<dbReference type="PROSITE" id="PS00080">
    <property type="entry name" value="MULTICOPPER_OXIDASE2"/>
    <property type="match status" value="1"/>
</dbReference>
<dbReference type="Gene3D" id="2.60.40.420">
    <property type="entry name" value="Cupredoxins - blue copper proteins"/>
    <property type="match status" value="3"/>
</dbReference>
<name>A0A5P8N8V5_9ASCO</name>
<evidence type="ECO:0000256" key="6">
    <source>
        <dbReference type="ARBA" id="ARBA00023008"/>
    </source>
</evidence>
<feature type="domain" description="Plastocyanin-like" evidence="11">
    <location>
        <begin position="505"/>
        <end position="623"/>
    </location>
</feature>
<dbReference type="GO" id="GO:0016491">
    <property type="term" value="F:oxidoreductase activity"/>
    <property type="evidence" value="ECO:0007669"/>
    <property type="project" value="UniProtKB-KW"/>
</dbReference>
<sequence>MLFSRVLTLAGLAFALPNQGGKGNKKEQEVWQPEDVIPQNANVITYEWNLTVESRNLDGNYRETFLINGQMPGPMITGNQGDWVVINVHNYLTVPTTIHFHGIHNKKTPFSDGAAGITQWPILSGDSYQYVFELDQYGMYWYHSHYRGYSNDGIIGPIYIVPGEDVERPYSEIVSSDEVALLEELEKSPQTLMFSDWFKDTYDSVASKMFSFGMDPTCIRTMLTNGKGRHICMDSEVVENESTTKTTKLQSMAGTTSTNIDKYGCLDLETLNGFTSIDYDKSLLYFPGYNTECVNATTDYEIIYTNDQNYIMLNLLNAGGEFSKMLSIDDHNITAIAVDGNFIQPMTGQQLYLPIGQRVTAIVETDSSKHDDVTNPFAIRTACNDMPQIIEGIAYLQYGYVNSTNATGIQNVTYPEANGVQFQNRGADLLSDDYTLINPGLSSPYNTSLKPPTGPADHTIYLYLNRLGATTFSIINNVTMSAGMELDEPALFVQKDHPYLNLTEEISETLIDVGIEYGDVVDIIFQNSALADHPMHLHGHSFWSLVHNDSIVTFPYSSVEEAINDGAEDMFDFETAPYVDGVAVITGGYNVIRLVADNPGVWMIHCHIQTHISAGMSAAFVSIKDQIGVIPKSLTLQAHADYDSMDGLLVPSELNVTLT</sequence>
<feature type="domain" description="Plastocyanin-like" evidence="12">
    <location>
        <begin position="54"/>
        <end position="162"/>
    </location>
</feature>
<gene>
    <name evidence="13" type="ORF">g902</name>
</gene>
<feature type="domain" description="Plastocyanin-like" evidence="10">
    <location>
        <begin position="191"/>
        <end position="368"/>
    </location>
</feature>
<reference evidence="13" key="1">
    <citation type="journal article" date="2019" name="Front. Microbiol.">
        <title>An Overview of Genes From Cyberlindnera americana, a Symbiont Yeast Isolated From the Gut of the Bark Beetle Dendroctonus rhizophagus (Curculionidae: Scolytinae), Involved in the Detoxification Process Using Genome and Transcriptome Data.</title>
        <authorList>
            <person name="Soto-Robles L.V."/>
            <person name="Torres-Banda V."/>
            <person name="Rivera-Orduna F.N."/>
            <person name="Curiel-Quesada E."/>
            <person name="Hidalgo-Lara M.E."/>
            <person name="Zuniga G."/>
        </authorList>
    </citation>
    <scope>NUCLEOTIDE SEQUENCE</scope>
    <source>
        <strain evidence="13">ChDrAdgY46</strain>
    </source>
</reference>
<keyword evidence="7" id="KW-0406">Ion transport</keyword>
<keyword evidence="2" id="KW-0410">Iron transport</keyword>
<dbReference type="Pfam" id="PF07732">
    <property type="entry name" value="Cu-oxidase_3"/>
    <property type="match status" value="1"/>
</dbReference>
<dbReference type="Pfam" id="PF00394">
    <property type="entry name" value="Cu-oxidase"/>
    <property type="match status" value="1"/>
</dbReference>
<keyword evidence="6" id="KW-0186">Copper</keyword>
<dbReference type="PANTHER" id="PTHR11709:SF488">
    <property type="entry name" value="LACCASE-RELATED"/>
    <property type="match status" value="1"/>
</dbReference>
<dbReference type="InterPro" id="IPR001117">
    <property type="entry name" value="Cu-oxidase_2nd"/>
</dbReference>
<evidence type="ECO:0000256" key="1">
    <source>
        <dbReference type="ARBA" id="ARBA00010609"/>
    </source>
</evidence>
<evidence type="ECO:0000259" key="11">
    <source>
        <dbReference type="Pfam" id="PF07731"/>
    </source>
</evidence>
<dbReference type="GO" id="GO:0005507">
    <property type="term" value="F:copper ion binding"/>
    <property type="evidence" value="ECO:0007669"/>
    <property type="project" value="InterPro"/>
</dbReference>
<dbReference type="InterPro" id="IPR033138">
    <property type="entry name" value="Cu_oxidase_CS"/>
</dbReference>
<dbReference type="PANTHER" id="PTHR11709">
    <property type="entry name" value="MULTI-COPPER OXIDASE"/>
    <property type="match status" value="1"/>
</dbReference>
<protein>
    <submittedName>
        <fullName evidence="13">Laccase</fullName>
    </submittedName>
</protein>
<evidence type="ECO:0000256" key="5">
    <source>
        <dbReference type="ARBA" id="ARBA00023002"/>
    </source>
</evidence>
<dbReference type="Pfam" id="PF07731">
    <property type="entry name" value="Cu-oxidase_2"/>
    <property type="match status" value="1"/>
</dbReference>
<accession>A0A5P8N8V5</accession>
<evidence type="ECO:0000256" key="4">
    <source>
        <dbReference type="ARBA" id="ARBA00022729"/>
    </source>
</evidence>
<keyword evidence="4 9" id="KW-0732">Signal</keyword>
<evidence type="ECO:0000256" key="9">
    <source>
        <dbReference type="SAM" id="SignalP"/>
    </source>
</evidence>
<dbReference type="SUPFAM" id="SSF49503">
    <property type="entry name" value="Cupredoxins"/>
    <property type="match status" value="3"/>
</dbReference>
<keyword evidence="2" id="KW-0408">Iron</keyword>
<evidence type="ECO:0000259" key="10">
    <source>
        <dbReference type="Pfam" id="PF00394"/>
    </source>
</evidence>
<evidence type="ECO:0000259" key="12">
    <source>
        <dbReference type="Pfam" id="PF07732"/>
    </source>
</evidence>
<dbReference type="CDD" id="cd13850">
    <property type="entry name" value="CuRO_1_Abr2_like"/>
    <property type="match status" value="1"/>
</dbReference>
<keyword evidence="3" id="KW-0479">Metal-binding</keyword>
<dbReference type="InterPro" id="IPR011706">
    <property type="entry name" value="Cu-oxidase_C"/>
</dbReference>
<keyword evidence="7" id="KW-0813">Transport</keyword>
<evidence type="ECO:0000256" key="2">
    <source>
        <dbReference type="ARBA" id="ARBA00022496"/>
    </source>
</evidence>
<proteinExistence type="inferred from homology"/>
<dbReference type="GO" id="GO:0006826">
    <property type="term" value="P:iron ion transport"/>
    <property type="evidence" value="ECO:0007669"/>
    <property type="project" value="UniProtKB-KW"/>
</dbReference>
<feature type="chain" id="PRO_5024413862" evidence="9">
    <location>
        <begin position="16"/>
        <end position="659"/>
    </location>
</feature>
<evidence type="ECO:0000313" key="13">
    <source>
        <dbReference type="EMBL" id="QFR37240.1"/>
    </source>
</evidence>
<evidence type="ECO:0000256" key="8">
    <source>
        <dbReference type="ARBA" id="ARBA00023180"/>
    </source>
</evidence>